<dbReference type="GO" id="GO:0003774">
    <property type="term" value="F:cytoskeletal motor activity"/>
    <property type="evidence" value="ECO:0007669"/>
    <property type="project" value="InterPro"/>
</dbReference>
<proteinExistence type="inferred from homology"/>
<keyword evidence="5 7" id="KW-0975">Bacterial flagellum</keyword>
<comment type="subunit">
    <text evidence="7">The basal body constitutes a major portion of the flagellar organelle and consists of four rings (L,P,S, and M) mounted on a central rod.</text>
</comment>
<dbReference type="GO" id="GO:0009427">
    <property type="term" value="C:bacterial-type flagellum basal body, distal rod, L ring"/>
    <property type="evidence" value="ECO:0007669"/>
    <property type="project" value="InterPro"/>
</dbReference>
<feature type="chain" id="PRO_5021855310" description="Flagellar L-ring protein" evidence="8">
    <location>
        <begin position="22"/>
        <end position="229"/>
    </location>
</feature>
<keyword evidence="3 8" id="KW-0732">Signal</keyword>
<dbReference type="OrthoDB" id="9789227at2"/>
<dbReference type="AlphaFoldDB" id="A0A550JIT5"/>
<dbReference type="PRINTS" id="PR01008">
    <property type="entry name" value="FLGLRINGFLGH"/>
</dbReference>
<dbReference type="EMBL" id="VJVV01000002">
    <property type="protein sequence ID" value="TRO83100.1"/>
    <property type="molecule type" value="Genomic_DNA"/>
</dbReference>
<keyword evidence="9" id="KW-0282">Flagellum</keyword>
<evidence type="ECO:0000256" key="4">
    <source>
        <dbReference type="ARBA" id="ARBA00023136"/>
    </source>
</evidence>
<keyword evidence="6 7" id="KW-0998">Cell outer membrane</keyword>
<dbReference type="GO" id="GO:0009279">
    <property type="term" value="C:cell outer membrane"/>
    <property type="evidence" value="ECO:0007669"/>
    <property type="project" value="UniProtKB-SubCell"/>
</dbReference>
<organism evidence="9 10">
    <name type="scientific">Trichloromonas acetexigens</name>
    <dbReference type="NCBI Taxonomy" id="38815"/>
    <lineage>
        <taxon>Bacteria</taxon>
        <taxon>Pseudomonadati</taxon>
        <taxon>Thermodesulfobacteriota</taxon>
        <taxon>Desulfuromonadia</taxon>
        <taxon>Desulfuromonadales</taxon>
        <taxon>Trichloromonadaceae</taxon>
        <taxon>Trichloromonas</taxon>
    </lineage>
</organism>
<sequence length="229" mass="24728">MKRFLPILLAAFCLGGCAYQAKTLSETEELPDASSVVIETPKPASPGSLWTQQQGSMFYDTKARSVGDIVTVAIFERASASKEAKTSTGRSSSMSADISKAFGLERNMATINKAIDPTALVSAGFDNDFEGSGRTSRKEDLVATLTSQVVEVYPNGNLRISGAKTVTVNNEKQIVKLTGIVRPKDISAQNVVNSENILDARIAYTGKGVISDKQKQGWLMRILDTVWPF</sequence>
<keyword evidence="9" id="KW-0966">Cell projection</keyword>
<evidence type="ECO:0000256" key="1">
    <source>
        <dbReference type="ARBA" id="ARBA00002591"/>
    </source>
</evidence>
<dbReference type="Proteomes" id="UP000317155">
    <property type="component" value="Unassembled WGS sequence"/>
</dbReference>
<reference evidence="9 10" key="1">
    <citation type="submission" date="2019-07" db="EMBL/GenBank/DDBJ databases">
        <title>Insights of Desulfuromonas acetexigens electromicrobiology.</title>
        <authorList>
            <person name="Katuri K."/>
            <person name="Sapireddy V."/>
            <person name="Shaw D.R."/>
            <person name="Saikaly P."/>
        </authorList>
    </citation>
    <scope>NUCLEOTIDE SEQUENCE [LARGE SCALE GENOMIC DNA]</scope>
    <source>
        <strain evidence="9 10">2873</strain>
    </source>
</reference>
<feature type="signal peptide" evidence="8">
    <location>
        <begin position="1"/>
        <end position="21"/>
    </location>
</feature>
<keyword evidence="10" id="KW-1185">Reference proteome</keyword>
<evidence type="ECO:0000256" key="7">
    <source>
        <dbReference type="HAMAP-Rule" id="MF_00415"/>
    </source>
</evidence>
<dbReference type="PANTHER" id="PTHR34933">
    <property type="entry name" value="FLAGELLAR L-RING PROTEIN"/>
    <property type="match status" value="1"/>
</dbReference>
<dbReference type="HAMAP" id="MF_00415">
    <property type="entry name" value="FlgH"/>
    <property type="match status" value="1"/>
</dbReference>
<comment type="subcellular location">
    <subcellularLocation>
        <location evidence="7">Cell outer membrane</location>
    </subcellularLocation>
    <subcellularLocation>
        <location evidence="7">Bacterial flagellum basal body</location>
    </subcellularLocation>
</comment>
<evidence type="ECO:0000313" key="9">
    <source>
        <dbReference type="EMBL" id="TRO83100.1"/>
    </source>
</evidence>
<evidence type="ECO:0000313" key="10">
    <source>
        <dbReference type="Proteomes" id="UP000317155"/>
    </source>
</evidence>
<keyword evidence="9" id="KW-0969">Cilium</keyword>
<evidence type="ECO:0000256" key="3">
    <source>
        <dbReference type="ARBA" id="ARBA00022729"/>
    </source>
</evidence>
<dbReference type="RefSeq" id="WP_092055554.1">
    <property type="nucleotide sequence ID" value="NZ_FOJJ01000012.1"/>
</dbReference>
<dbReference type="GO" id="GO:0071973">
    <property type="term" value="P:bacterial-type flagellum-dependent cell motility"/>
    <property type="evidence" value="ECO:0007669"/>
    <property type="project" value="InterPro"/>
</dbReference>
<comment type="caution">
    <text evidence="9">The sequence shown here is derived from an EMBL/GenBank/DDBJ whole genome shotgun (WGS) entry which is preliminary data.</text>
</comment>
<accession>A0A550JIT5</accession>
<evidence type="ECO:0000256" key="5">
    <source>
        <dbReference type="ARBA" id="ARBA00023143"/>
    </source>
</evidence>
<protein>
    <recommendedName>
        <fullName evidence="7">Flagellar L-ring protein</fullName>
    </recommendedName>
    <alternativeName>
        <fullName evidence="7">Basal body L-ring protein</fullName>
    </alternativeName>
</protein>
<dbReference type="Pfam" id="PF02107">
    <property type="entry name" value="FlgH"/>
    <property type="match status" value="1"/>
</dbReference>
<dbReference type="InterPro" id="IPR000527">
    <property type="entry name" value="Flag_Lring"/>
</dbReference>
<name>A0A550JIT5_9BACT</name>
<gene>
    <name evidence="7" type="primary">flgH</name>
    <name evidence="9" type="ORF">FL622_03185</name>
</gene>
<evidence type="ECO:0000256" key="6">
    <source>
        <dbReference type="ARBA" id="ARBA00023237"/>
    </source>
</evidence>
<evidence type="ECO:0000256" key="8">
    <source>
        <dbReference type="SAM" id="SignalP"/>
    </source>
</evidence>
<keyword evidence="4 7" id="KW-0472">Membrane</keyword>
<evidence type="ECO:0000256" key="2">
    <source>
        <dbReference type="ARBA" id="ARBA00006929"/>
    </source>
</evidence>
<dbReference type="PANTHER" id="PTHR34933:SF1">
    <property type="entry name" value="FLAGELLAR L-RING PROTEIN"/>
    <property type="match status" value="1"/>
</dbReference>
<comment type="function">
    <text evidence="1 7">Assembles around the rod to form the L-ring and probably protects the motor/basal body from shearing forces during rotation.</text>
</comment>
<comment type="similarity">
    <text evidence="2 7">Belongs to the FlgH family.</text>
</comment>